<evidence type="ECO:0000313" key="3">
    <source>
        <dbReference type="Proteomes" id="UP000249363"/>
    </source>
</evidence>
<proteinExistence type="predicted"/>
<dbReference type="InterPro" id="IPR036249">
    <property type="entry name" value="Thioredoxin-like_sf"/>
</dbReference>
<organism evidence="2 3">
    <name type="scientific">Talaromyces amestolkiae</name>
    <dbReference type="NCBI Taxonomy" id="1196081"/>
    <lineage>
        <taxon>Eukaryota</taxon>
        <taxon>Fungi</taxon>
        <taxon>Dikarya</taxon>
        <taxon>Ascomycota</taxon>
        <taxon>Pezizomycotina</taxon>
        <taxon>Eurotiomycetes</taxon>
        <taxon>Eurotiomycetidae</taxon>
        <taxon>Eurotiales</taxon>
        <taxon>Trichocomaceae</taxon>
        <taxon>Talaromyces</taxon>
        <taxon>Talaromyces sect. Talaromyces</taxon>
    </lineage>
</organism>
<feature type="region of interest" description="Disordered" evidence="1">
    <location>
        <begin position="1"/>
        <end position="31"/>
    </location>
</feature>
<dbReference type="AlphaFoldDB" id="A0A364KY84"/>
<dbReference type="PANTHER" id="PTHR21148">
    <property type="entry name" value="THIOREDOXIN DOMAIN-CONTAINING PROTEIN 9"/>
    <property type="match status" value="1"/>
</dbReference>
<dbReference type="Proteomes" id="UP000249363">
    <property type="component" value="Unassembled WGS sequence"/>
</dbReference>
<dbReference type="EMBL" id="MIKG01000007">
    <property type="protein sequence ID" value="RAO68520.1"/>
    <property type="molecule type" value="Genomic_DNA"/>
</dbReference>
<comment type="caution">
    <text evidence="2">The sequence shown here is derived from an EMBL/GenBank/DDBJ whole genome shotgun (WGS) entry which is preliminary data.</text>
</comment>
<dbReference type="STRING" id="1196081.A0A364KY84"/>
<feature type="compositionally biased region" description="Basic and acidic residues" evidence="1">
    <location>
        <begin position="234"/>
        <end position="256"/>
    </location>
</feature>
<evidence type="ECO:0000256" key="1">
    <source>
        <dbReference type="SAM" id="MobiDB-lite"/>
    </source>
</evidence>
<reference evidence="2 3" key="1">
    <citation type="journal article" date="2017" name="Biotechnol. Biofuels">
        <title>Differential beta-glucosidase expression as a function of carbon source availability in Talaromyces amestolkiae: a genomic and proteomic approach.</title>
        <authorList>
            <person name="de Eugenio L.I."/>
            <person name="Mendez-Liter J.A."/>
            <person name="Nieto-Dominguez M."/>
            <person name="Alonso L."/>
            <person name="Gil-Munoz J."/>
            <person name="Barriuso J."/>
            <person name="Prieto A."/>
            <person name="Martinez M.J."/>
        </authorList>
    </citation>
    <scope>NUCLEOTIDE SEQUENCE [LARGE SCALE GENOMIC DNA]</scope>
    <source>
        <strain evidence="2 3">CIB</strain>
    </source>
</reference>
<feature type="region of interest" description="Disordered" evidence="1">
    <location>
        <begin position="217"/>
        <end position="264"/>
    </location>
</feature>
<gene>
    <name evidence="2" type="ORF">BHQ10_004532</name>
</gene>
<keyword evidence="3" id="KW-1185">Reference proteome</keyword>
<dbReference type="RefSeq" id="XP_040733036.1">
    <property type="nucleotide sequence ID" value="XM_040876908.1"/>
</dbReference>
<sequence length="264" mass="29741">MSNPAPLDAKVSSILGQKFDSSRTDPDDLDEDALFDELEKEDDTAYRAHRLEQLHKEVVSAKEALKQKPHNNSSSNTTTIDAFYPTLVDDRAVLDLTTNNERCIVHFSHTDFARCAVMDEHLRLLAPRHHEVRFARVDVRNCPFVVEKLNIRVLPCVIGFVDGNGKERIIGFEGLVSIGKSALRGKGADNFRTTDLEKRLLSAGILVRGKYVEEMRGLGHDDDEGEGSESDLEDERRGKSLRKGIRDGTSKQRYAEDDSEDDWD</sequence>
<accession>A0A364KY84</accession>
<dbReference type="CDD" id="cd02989">
    <property type="entry name" value="Phd_like_TxnDC9"/>
    <property type="match status" value="1"/>
</dbReference>
<feature type="compositionally biased region" description="Acidic residues" evidence="1">
    <location>
        <begin position="221"/>
        <end position="233"/>
    </location>
</feature>
<dbReference type="GeneID" id="63793748"/>
<evidence type="ECO:0008006" key="4">
    <source>
        <dbReference type="Google" id="ProtNLM"/>
    </source>
</evidence>
<evidence type="ECO:0000313" key="2">
    <source>
        <dbReference type="EMBL" id="RAO68520.1"/>
    </source>
</evidence>
<name>A0A364KY84_TALAM</name>
<dbReference type="SUPFAM" id="SSF52833">
    <property type="entry name" value="Thioredoxin-like"/>
    <property type="match status" value="1"/>
</dbReference>
<protein>
    <recommendedName>
        <fullName evidence="4">Thioredoxin domain-containing protein</fullName>
    </recommendedName>
</protein>
<dbReference type="OrthoDB" id="10257948at2759"/>
<dbReference type="Gene3D" id="3.40.30.10">
    <property type="entry name" value="Glutaredoxin"/>
    <property type="match status" value="1"/>
</dbReference>